<proteinExistence type="predicted"/>
<dbReference type="AlphaFoldDB" id="A0AAW1W2C8"/>
<reference evidence="1 2" key="1">
    <citation type="journal article" date="2023" name="G3 (Bethesda)">
        <title>A chromosome-length genome assembly and annotation of blackberry (Rubus argutus, cv. 'Hillquist').</title>
        <authorList>
            <person name="Bruna T."/>
            <person name="Aryal R."/>
            <person name="Dudchenko O."/>
            <person name="Sargent D.J."/>
            <person name="Mead D."/>
            <person name="Buti M."/>
            <person name="Cavallini A."/>
            <person name="Hytonen T."/>
            <person name="Andres J."/>
            <person name="Pham M."/>
            <person name="Weisz D."/>
            <person name="Mascagni F."/>
            <person name="Usai G."/>
            <person name="Natali L."/>
            <person name="Bassil N."/>
            <person name="Fernandez G.E."/>
            <person name="Lomsadze A."/>
            <person name="Armour M."/>
            <person name="Olukolu B."/>
            <person name="Poorten T."/>
            <person name="Britton C."/>
            <person name="Davik J."/>
            <person name="Ashrafi H."/>
            <person name="Aiden E.L."/>
            <person name="Borodovsky M."/>
            <person name="Worthington M."/>
        </authorList>
    </citation>
    <scope>NUCLEOTIDE SEQUENCE [LARGE SCALE GENOMIC DNA]</scope>
    <source>
        <strain evidence="1">PI 553951</strain>
    </source>
</reference>
<dbReference type="Proteomes" id="UP001457282">
    <property type="component" value="Unassembled WGS sequence"/>
</dbReference>
<organism evidence="1 2">
    <name type="scientific">Rubus argutus</name>
    <name type="common">Southern blackberry</name>
    <dbReference type="NCBI Taxonomy" id="59490"/>
    <lineage>
        <taxon>Eukaryota</taxon>
        <taxon>Viridiplantae</taxon>
        <taxon>Streptophyta</taxon>
        <taxon>Embryophyta</taxon>
        <taxon>Tracheophyta</taxon>
        <taxon>Spermatophyta</taxon>
        <taxon>Magnoliopsida</taxon>
        <taxon>eudicotyledons</taxon>
        <taxon>Gunneridae</taxon>
        <taxon>Pentapetalae</taxon>
        <taxon>rosids</taxon>
        <taxon>fabids</taxon>
        <taxon>Rosales</taxon>
        <taxon>Rosaceae</taxon>
        <taxon>Rosoideae</taxon>
        <taxon>Rosoideae incertae sedis</taxon>
        <taxon>Rubus</taxon>
    </lineage>
</organism>
<dbReference type="EMBL" id="JBEDUW010000007">
    <property type="protein sequence ID" value="KAK9912998.1"/>
    <property type="molecule type" value="Genomic_DNA"/>
</dbReference>
<gene>
    <name evidence="1" type="ORF">M0R45_036825</name>
</gene>
<keyword evidence="2" id="KW-1185">Reference proteome</keyword>
<name>A0AAW1W2C8_RUBAR</name>
<accession>A0AAW1W2C8</accession>
<evidence type="ECO:0000313" key="2">
    <source>
        <dbReference type="Proteomes" id="UP001457282"/>
    </source>
</evidence>
<protein>
    <submittedName>
        <fullName evidence="1">Uncharacterized protein</fullName>
    </submittedName>
</protein>
<sequence>MLIVHDACKTTRADGNDEVQSDFTSNAFESYTKQGENVSILALTAVSACATIHRRAWSFGGGNDVFRLHRKYIPFYNAAGCLCG</sequence>
<evidence type="ECO:0000313" key="1">
    <source>
        <dbReference type="EMBL" id="KAK9912998.1"/>
    </source>
</evidence>
<comment type="caution">
    <text evidence="1">The sequence shown here is derived from an EMBL/GenBank/DDBJ whole genome shotgun (WGS) entry which is preliminary data.</text>
</comment>